<protein>
    <submittedName>
        <fullName evidence="1">Uncharacterized protein</fullName>
    </submittedName>
</protein>
<dbReference type="EMBL" id="LLXI01004581">
    <property type="protein sequence ID" value="PKY60767.1"/>
    <property type="molecule type" value="Genomic_DNA"/>
</dbReference>
<name>A0A2I1HPJ2_9GLOM</name>
<dbReference type="Proteomes" id="UP000234323">
    <property type="component" value="Unassembled WGS sequence"/>
</dbReference>
<proteinExistence type="predicted"/>
<comment type="caution">
    <text evidence="1">The sequence shown here is derived from an EMBL/GenBank/DDBJ whole genome shotgun (WGS) entry which is preliminary data.</text>
</comment>
<evidence type="ECO:0000313" key="2">
    <source>
        <dbReference type="Proteomes" id="UP000234323"/>
    </source>
</evidence>
<accession>A0A2I1HPJ2</accession>
<reference evidence="1 2" key="1">
    <citation type="submission" date="2015-10" db="EMBL/GenBank/DDBJ databases">
        <title>Genome analyses suggest a sexual origin of heterokaryosis in a supposedly ancient asexual fungus.</title>
        <authorList>
            <person name="Ropars J."/>
            <person name="Sedzielewska K."/>
            <person name="Noel J."/>
            <person name="Charron P."/>
            <person name="Farinelli L."/>
            <person name="Marton T."/>
            <person name="Kruger M."/>
            <person name="Pelin A."/>
            <person name="Brachmann A."/>
            <person name="Corradi N."/>
        </authorList>
    </citation>
    <scope>NUCLEOTIDE SEQUENCE [LARGE SCALE GENOMIC DNA]</scope>
    <source>
        <strain evidence="1 2">A4</strain>
    </source>
</reference>
<evidence type="ECO:0000313" key="1">
    <source>
        <dbReference type="EMBL" id="PKY60767.1"/>
    </source>
</evidence>
<keyword evidence="2" id="KW-1185">Reference proteome</keyword>
<sequence>MSNQFFSGLSQNYLEILNDDEYYDITIEVGEDPSEDPNSKILKILVTTDQQELIDYIQKYLIENKSEWVVQYFELI</sequence>
<organism evidence="1 2">
    <name type="scientific">Rhizophagus irregularis</name>
    <dbReference type="NCBI Taxonomy" id="588596"/>
    <lineage>
        <taxon>Eukaryota</taxon>
        <taxon>Fungi</taxon>
        <taxon>Fungi incertae sedis</taxon>
        <taxon>Mucoromycota</taxon>
        <taxon>Glomeromycotina</taxon>
        <taxon>Glomeromycetes</taxon>
        <taxon>Glomerales</taxon>
        <taxon>Glomeraceae</taxon>
        <taxon>Rhizophagus</taxon>
    </lineage>
</organism>
<dbReference type="AlphaFoldDB" id="A0A2I1HPJ2"/>
<gene>
    <name evidence="1" type="ORF">RhiirA4_484865</name>
</gene>